<dbReference type="SFLD" id="SFLDG01384">
    <property type="entry name" value="thioether_bond_formation_requi"/>
    <property type="match status" value="1"/>
</dbReference>
<dbReference type="PANTHER" id="PTHR43273:SF8">
    <property type="entry name" value="RADICAL SAM DOMAIN PROTEIN"/>
    <property type="match status" value="1"/>
</dbReference>
<keyword evidence="2" id="KW-0949">S-adenosyl-L-methionine</keyword>
<evidence type="ECO:0000256" key="5">
    <source>
        <dbReference type="ARBA" id="ARBA00023014"/>
    </source>
</evidence>
<dbReference type="PROSITE" id="PS51918">
    <property type="entry name" value="RADICAL_SAM"/>
    <property type="match status" value="1"/>
</dbReference>
<dbReference type="RefSeq" id="WP_093753069.1">
    <property type="nucleotide sequence ID" value="NZ_BSYN01000003.1"/>
</dbReference>
<dbReference type="CDD" id="cd01335">
    <property type="entry name" value="Radical_SAM"/>
    <property type="match status" value="1"/>
</dbReference>
<dbReference type="OrthoDB" id="9808591at2"/>
<feature type="domain" description="Radical SAM core" evidence="6">
    <location>
        <begin position="64"/>
        <end position="288"/>
    </location>
</feature>
<keyword evidence="5" id="KW-0411">Iron-sulfur</keyword>
<gene>
    <name evidence="7" type="ORF">SAMN05660923_01881</name>
</gene>
<dbReference type="EMBL" id="FNNG01000007">
    <property type="protein sequence ID" value="SDX18398.1"/>
    <property type="molecule type" value="Genomic_DNA"/>
</dbReference>
<dbReference type="InterPro" id="IPR058240">
    <property type="entry name" value="rSAM_sf"/>
</dbReference>
<dbReference type="InterPro" id="IPR013785">
    <property type="entry name" value="Aldolase_TIM"/>
</dbReference>
<keyword evidence="8" id="KW-1185">Reference proteome</keyword>
<dbReference type="Gene3D" id="3.20.20.70">
    <property type="entry name" value="Aldolase class I"/>
    <property type="match status" value="1"/>
</dbReference>
<dbReference type="InterPro" id="IPR023867">
    <property type="entry name" value="Sulphatase_maturase_rSAM"/>
</dbReference>
<evidence type="ECO:0000256" key="1">
    <source>
        <dbReference type="ARBA" id="ARBA00001966"/>
    </source>
</evidence>
<dbReference type="Proteomes" id="UP000198828">
    <property type="component" value="Unassembled WGS sequence"/>
</dbReference>
<comment type="cofactor">
    <cofactor evidence="1">
        <name>[4Fe-4S] cluster</name>
        <dbReference type="ChEBI" id="CHEBI:49883"/>
    </cofactor>
</comment>
<dbReference type="SFLD" id="SFLDG01386">
    <property type="entry name" value="main_SPASM_domain-containing"/>
    <property type="match status" value="1"/>
</dbReference>
<dbReference type="GO" id="GO:0016491">
    <property type="term" value="F:oxidoreductase activity"/>
    <property type="evidence" value="ECO:0007669"/>
    <property type="project" value="InterPro"/>
</dbReference>
<evidence type="ECO:0000259" key="6">
    <source>
        <dbReference type="PROSITE" id="PS51918"/>
    </source>
</evidence>
<organism evidence="7 8">
    <name type="scientific">Tepidimicrobium xylanilyticum</name>
    <dbReference type="NCBI Taxonomy" id="1123352"/>
    <lineage>
        <taxon>Bacteria</taxon>
        <taxon>Bacillati</taxon>
        <taxon>Bacillota</taxon>
        <taxon>Tissierellia</taxon>
        <taxon>Tissierellales</taxon>
        <taxon>Tepidimicrobiaceae</taxon>
        <taxon>Tepidimicrobium</taxon>
    </lineage>
</organism>
<dbReference type="Pfam" id="PF04055">
    <property type="entry name" value="Radical_SAM"/>
    <property type="match status" value="1"/>
</dbReference>
<evidence type="ECO:0000313" key="7">
    <source>
        <dbReference type="EMBL" id="SDX18398.1"/>
    </source>
</evidence>
<dbReference type="SFLD" id="SFLDG01067">
    <property type="entry name" value="SPASM/twitch_domain_containing"/>
    <property type="match status" value="1"/>
</dbReference>
<dbReference type="PANTHER" id="PTHR43273">
    <property type="entry name" value="ANAEROBIC SULFATASE-MATURATING ENZYME HOMOLOG ASLB-RELATED"/>
    <property type="match status" value="1"/>
</dbReference>
<sequence>MFHIFENKDKKYLYLTSYKQFFEIDENTYLILKFSNDNTEINRILKVYEQHVNEEDYFVKNDVEELRYGLFLCISNVCNANCSYCFANKGNYGKDEGIMSMQIAKIAIDFFINKVPTNGQANIIFFGGEPLMAYNQLVSTCEYIKERYTNENIQLHLVTNGTLLNEKIIDYLAMNNFSVGLSIDGNEKVQNEQRPLRNGMNSFLEATKHLDYLLKKVKSVHARGTYSNYNNSLVEAYDALLNLGFREVSIPPDILSDNMNKKINLLDEELDNLYDYIVDYINNNDDFPFGTFIEHIRRIFLPKTDIKYTCGLGEVIYSVDIYGDIYPCHRFSSENNYKLGNVMDQEKVKVFSFVTEECNKCWNQYTCSHGCCYNDYILTDSLNKKNPYWCAYSKKMTELCLALIPKLSEEHLKRILMVP</sequence>
<dbReference type="AlphaFoldDB" id="A0A1H2ZN46"/>
<dbReference type="SUPFAM" id="SSF102114">
    <property type="entry name" value="Radical SAM enzymes"/>
    <property type="match status" value="1"/>
</dbReference>
<dbReference type="NCBIfam" id="TIGR04085">
    <property type="entry name" value="rSAM_more_4Fe4S"/>
    <property type="match status" value="1"/>
</dbReference>
<dbReference type="InterPro" id="IPR007197">
    <property type="entry name" value="rSAM"/>
</dbReference>
<dbReference type="GO" id="GO:0051536">
    <property type="term" value="F:iron-sulfur cluster binding"/>
    <property type="evidence" value="ECO:0007669"/>
    <property type="project" value="UniProtKB-KW"/>
</dbReference>
<keyword evidence="3" id="KW-0479">Metal-binding</keyword>
<accession>A0A1H2ZN46</accession>
<evidence type="ECO:0000256" key="4">
    <source>
        <dbReference type="ARBA" id="ARBA00023004"/>
    </source>
</evidence>
<evidence type="ECO:0000256" key="2">
    <source>
        <dbReference type="ARBA" id="ARBA00022691"/>
    </source>
</evidence>
<evidence type="ECO:0000256" key="3">
    <source>
        <dbReference type="ARBA" id="ARBA00022723"/>
    </source>
</evidence>
<name>A0A1H2ZN46_9FIRM</name>
<dbReference type="InterPro" id="IPR023885">
    <property type="entry name" value="4Fe4S-binding_SPASM_dom"/>
</dbReference>
<reference evidence="7 8" key="1">
    <citation type="submission" date="2016-10" db="EMBL/GenBank/DDBJ databases">
        <authorList>
            <person name="de Groot N.N."/>
        </authorList>
    </citation>
    <scope>NUCLEOTIDE SEQUENCE [LARGE SCALE GENOMIC DNA]</scope>
    <source>
        <strain evidence="7 8">DSM 23310</strain>
    </source>
</reference>
<keyword evidence="4" id="KW-0408">Iron</keyword>
<proteinExistence type="predicted"/>
<protein>
    <recommendedName>
        <fullName evidence="6">Radical SAM core domain-containing protein</fullName>
    </recommendedName>
</protein>
<evidence type="ECO:0000313" key="8">
    <source>
        <dbReference type="Proteomes" id="UP000198828"/>
    </source>
</evidence>
<dbReference type="GO" id="GO:0046872">
    <property type="term" value="F:metal ion binding"/>
    <property type="evidence" value="ECO:0007669"/>
    <property type="project" value="UniProtKB-KW"/>
</dbReference>
<dbReference type="SFLD" id="SFLDS00029">
    <property type="entry name" value="Radical_SAM"/>
    <property type="match status" value="1"/>
</dbReference>